<dbReference type="Pfam" id="PF08240">
    <property type="entry name" value="ADH_N"/>
    <property type="match status" value="1"/>
</dbReference>
<dbReference type="InterPro" id="IPR011032">
    <property type="entry name" value="GroES-like_sf"/>
</dbReference>
<evidence type="ECO:0000313" key="3">
    <source>
        <dbReference type="EMBL" id="XBP72520.1"/>
    </source>
</evidence>
<dbReference type="SMART" id="SM00829">
    <property type="entry name" value="PKS_ER"/>
    <property type="match status" value="1"/>
</dbReference>
<evidence type="ECO:0000259" key="2">
    <source>
        <dbReference type="SMART" id="SM00829"/>
    </source>
</evidence>
<proteinExistence type="predicted"/>
<dbReference type="Pfam" id="PF00107">
    <property type="entry name" value="ADH_zinc_N"/>
    <property type="match status" value="1"/>
</dbReference>
<geneLocation type="plasmid" evidence="3">
    <name>p1</name>
</geneLocation>
<dbReference type="InterPro" id="IPR051603">
    <property type="entry name" value="Zinc-ADH_QOR/CCCR"/>
</dbReference>
<dbReference type="EMBL" id="CP157676">
    <property type="protein sequence ID" value="XBP72520.1"/>
    <property type="molecule type" value="Genomic_DNA"/>
</dbReference>
<dbReference type="CDD" id="cd08266">
    <property type="entry name" value="Zn_ADH_like1"/>
    <property type="match status" value="1"/>
</dbReference>
<dbReference type="Gene3D" id="3.90.180.10">
    <property type="entry name" value="Medium-chain alcohol dehydrogenases, catalytic domain"/>
    <property type="match status" value="1"/>
</dbReference>
<dbReference type="InterPro" id="IPR013149">
    <property type="entry name" value="ADH-like_C"/>
</dbReference>
<dbReference type="SUPFAM" id="SSF51735">
    <property type="entry name" value="NAD(P)-binding Rossmann-fold domains"/>
    <property type="match status" value="1"/>
</dbReference>
<name>A0AAU7LY02_9BURK</name>
<organism evidence="3">
    <name type="scientific">Polaromonas hydrogenivorans</name>
    <dbReference type="NCBI Taxonomy" id="335476"/>
    <lineage>
        <taxon>Bacteria</taxon>
        <taxon>Pseudomonadati</taxon>
        <taxon>Pseudomonadota</taxon>
        <taxon>Betaproteobacteria</taxon>
        <taxon>Burkholderiales</taxon>
        <taxon>Comamonadaceae</taxon>
        <taxon>Polaromonas</taxon>
    </lineage>
</organism>
<dbReference type="GO" id="GO:0016491">
    <property type="term" value="F:oxidoreductase activity"/>
    <property type="evidence" value="ECO:0007669"/>
    <property type="project" value="InterPro"/>
</dbReference>
<dbReference type="InterPro" id="IPR020843">
    <property type="entry name" value="ER"/>
</dbReference>
<dbReference type="SUPFAM" id="SSF50129">
    <property type="entry name" value="GroES-like"/>
    <property type="match status" value="1"/>
</dbReference>
<reference evidence="3" key="1">
    <citation type="submission" date="2024-05" db="EMBL/GenBank/DDBJ databases">
        <authorList>
            <person name="Bunk B."/>
            <person name="Swiderski J."/>
            <person name="Sproer C."/>
            <person name="Thiel V."/>
        </authorList>
    </citation>
    <scope>NUCLEOTIDE SEQUENCE</scope>
    <source>
        <strain evidence="3">DSM 17735</strain>
        <plasmid evidence="3">p1</plasmid>
    </source>
</reference>
<keyword evidence="1" id="KW-0521">NADP</keyword>
<dbReference type="AlphaFoldDB" id="A0AAU7LY02"/>
<gene>
    <name evidence="3" type="ORF">ABLV49_22645</name>
</gene>
<dbReference type="Gene3D" id="3.40.50.720">
    <property type="entry name" value="NAD(P)-binding Rossmann-like Domain"/>
    <property type="match status" value="1"/>
</dbReference>
<sequence length="345" mass="36817">MKAVFITGHGSNEVVSIADRPRPVRQPDEVLIRMQAATLNQVDLYMRNSGAGITHQLPQIMGLDGAGIVEEVDAHERVLAPGQSVVLHPAVGCGRCEFCQRGEVVLCTGIQLLGEHRDGTLAEYVSVPAQNVFPMPADLSFAEAAALGVNHLTAWRMLFTKAQLKPWETVLIFGVGGGVSLAALQLAKLAGAKAIVTSRDDAKLQRALTMGADHVINGRAQDIAKEVMALTGGRGVDVVFENVGEAVWSSAMKSLVRGGRLVTCGATSGDQPPADIRRIFIRQLQIFGSTLGNFEEFGDLLSLVARTGLRPVIDSEFPLDQTHAALSRLESGEQFGKIAIHIGEA</sequence>
<dbReference type="PANTHER" id="PTHR44154:SF1">
    <property type="entry name" value="QUINONE OXIDOREDUCTASE"/>
    <property type="match status" value="1"/>
</dbReference>
<dbReference type="RefSeq" id="WP_349282158.1">
    <property type="nucleotide sequence ID" value="NZ_CBCSCU010000025.1"/>
</dbReference>
<protein>
    <submittedName>
        <fullName evidence="3">Zinc-binding dehydrogenase</fullName>
    </submittedName>
</protein>
<dbReference type="InterPro" id="IPR013154">
    <property type="entry name" value="ADH-like_N"/>
</dbReference>
<keyword evidence="3" id="KW-0614">Plasmid</keyword>
<dbReference type="InterPro" id="IPR036291">
    <property type="entry name" value="NAD(P)-bd_dom_sf"/>
</dbReference>
<feature type="domain" description="Enoyl reductase (ER)" evidence="2">
    <location>
        <begin position="10"/>
        <end position="340"/>
    </location>
</feature>
<accession>A0AAU7LY02</accession>
<dbReference type="PANTHER" id="PTHR44154">
    <property type="entry name" value="QUINONE OXIDOREDUCTASE"/>
    <property type="match status" value="1"/>
</dbReference>
<evidence type="ECO:0000256" key="1">
    <source>
        <dbReference type="ARBA" id="ARBA00022857"/>
    </source>
</evidence>